<gene>
    <name evidence="1" type="ORF">ARMSODRAFT_892434</name>
</gene>
<feature type="non-terminal residue" evidence="1">
    <location>
        <position position="184"/>
    </location>
</feature>
<name>A0A2H3BLL9_9AGAR</name>
<proteinExistence type="predicted"/>
<protein>
    <submittedName>
        <fullName evidence="1">Uncharacterized protein</fullName>
    </submittedName>
</protein>
<accession>A0A2H3BLL9</accession>
<evidence type="ECO:0000313" key="2">
    <source>
        <dbReference type="Proteomes" id="UP000218334"/>
    </source>
</evidence>
<dbReference type="Proteomes" id="UP000218334">
    <property type="component" value="Unassembled WGS sequence"/>
</dbReference>
<sequence length="184" mass="20768">MSTITANFTVLSNVPKLDVSGTNWLIFHYRFEIAVESKGVWGHFNGSEPSPPGPQQGDDAATAAAATAEVTEWKKKEKEARHYLVQKLEDSTLTELLCHATVERMWNALTEKFTALSTHIIADMQARFDNMKCPNNGNVRTHLTSLRMKYEELCAVGMVLTDNQYATRIIGSLPYYYQRYLSTV</sequence>
<dbReference type="EMBL" id="KZ293449">
    <property type="protein sequence ID" value="PBK64763.1"/>
    <property type="molecule type" value="Genomic_DNA"/>
</dbReference>
<reference evidence="2" key="1">
    <citation type="journal article" date="2017" name="Nat. Ecol. Evol.">
        <title>Genome expansion and lineage-specific genetic innovations in the forest pathogenic fungi Armillaria.</title>
        <authorList>
            <person name="Sipos G."/>
            <person name="Prasanna A.N."/>
            <person name="Walter M.C."/>
            <person name="O'Connor E."/>
            <person name="Balint B."/>
            <person name="Krizsan K."/>
            <person name="Kiss B."/>
            <person name="Hess J."/>
            <person name="Varga T."/>
            <person name="Slot J."/>
            <person name="Riley R."/>
            <person name="Boka B."/>
            <person name="Rigling D."/>
            <person name="Barry K."/>
            <person name="Lee J."/>
            <person name="Mihaltcheva S."/>
            <person name="LaButti K."/>
            <person name="Lipzen A."/>
            <person name="Waldron R."/>
            <person name="Moloney N.M."/>
            <person name="Sperisen C."/>
            <person name="Kredics L."/>
            <person name="Vagvoelgyi C."/>
            <person name="Patrignani A."/>
            <person name="Fitzpatrick D."/>
            <person name="Nagy I."/>
            <person name="Doyle S."/>
            <person name="Anderson J.B."/>
            <person name="Grigoriev I.V."/>
            <person name="Gueldener U."/>
            <person name="Muensterkoetter M."/>
            <person name="Nagy L.G."/>
        </authorList>
    </citation>
    <scope>NUCLEOTIDE SEQUENCE [LARGE SCALE GENOMIC DNA]</scope>
    <source>
        <strain evidence="2">28-4</strain>
    </source>
</reference>
<dbReference type="STRING" id="1076256.A0A2H3BLL9"/>
<organism evidence="1 2">
    <name type="scientific">Armillaria solidipes</name>
    <dbReference type="NCBI Taxonomy" id="1076256"/>
    <lineage>
        <taxon>Eukaryota</taxon>
        <taxon>Fungi</taxon>
        <taxon>Dikarya</taxon>
        <taxon>Basidiomycota</taxon>
        <taxon>Agaricomycotina</taxon>
        <taxon>Agaricomycetes</taxon>
        <taxon>Agaricomycetidae</taxon>
        <taxon>Agaricales</taxon>
        <taxon>Marasmiineae</taxon>
        <taxon>Physalacriaceae</taxon>
        <taxon>Armillaria</taxon>
    </lineage>
</organism>
<keyword evidence="2" id="KW-1185">Reference proteome</keyword>
<dbReference type="Pfam" id="PF14223">
    <property type="entry name" value="Retrotran_gag_2"/>
    <property type="match status" value="1"/>
</dbReference>
<evidence type="ECO:0000313" key="1">
    <source>
        <dbReference type="EMBL" id="PBK64763.1"/>
    </source>
</evidence>
<dbReference type="AlphaFoldDB" id="A0A2H3BLL9"/>